<organism evidence="1 2">
    <name type="scientific">Rattus norvegicus</name>
    <name type="common">Rat</name>
    <dbReference type="NCBI Taxonomy" id="10116"/>
    <lineage>
        <taxon>Eukaryota</taxon>
        <taxon>Metazoa</taxon>
        <taxon>Chordata</taxon>
        <taxon>Craniata</taxon>
        <taxon>Vertebrata</taxon>
        <taxon>Euteleostomi</taxon>
        <taxon>Mammalia</taxon>
        <taxon>Eutheria</taxon>
        <taxon>Euarchontoglires</taxon>
        <taxon>Glires</taxon>
        <taxon>Rodentia</taxon>
        <taxon>Myomorpha</taxon>
        <taxon>Muroidea</taxon>
        <taxon>Muridae</taxon>
        <taxon>Murinae</taxon>
        <taxon>Rattus</taxon>
    </lineage>
</organism>
<dbReference type="Proteomes" id="UP000234681">
    <property type="component" value="Chromosome 15"/>
</dbReference>
<proteinExistence type="predicted"/>
<evidence type="ECO:0000313" key="2">
    <source>
        <dbReference type="Proteomes" id="UP000234681"/>
    </source>
</evidence>
<evidence type="ECO:0000313" key="1">
    <source>
        <dbReference type="EMBL" id="EDM02415.1"/>
    </source>
</evidence>
<dbReference type="AlphaFoldDB" id="A6HU52"/>
<reference evidence="1 2" key="1">
    <citation type="submission" date="2005-07" db="EMBL/GenBank/DDBJ databases">
        <authorList>
            <person name="Mural R.J."/>
            <person name="Li P.W."/>
            <person name="Adams M.D."/>
            <person name="Amanatides P.G."/>
            <person name="Baden-Tillson H."/>
            <person name="Barnstead M."/>
            <person name="Chin S.H."/>
            <person name="Dew I."/>
            <person name="Evans C.A."/>
            <person name="Ferriera S."/>
            <person name="Flanigan M."/>
            <person name="Fosler C."/>
            <person name="Glodek A."/>
            <person name="Gu Z."/>
            <person name="Holt R.A."/>
            <person name="Jennings D."/>
            <person name="Kraft C.L."/>
            <person name="Lu F."/>
            <person name="Nguyen T."/>
            <person name="Nusskern D.R."/>
            <person name="Pfannkoch C.M."/>
            <person name="Sitter C."/>
            <person name="Sutton G.G."/>
            <person name="Venter J.C."/>
            <person name="Wang Z."/>
            <person name="Woodage T."/>
            <person name="Zheng X.H."/>
            <person name="Zhong F."/>
        </authorList>
    </citation>
    <scope>NUCLEOTIDE SEQUENCE [LARGE SCALE GENOMIC DNA]</scope>
    <source>
        <strain>BN</strain>
        <strain evidence="2">Sprague-Dawley</strain>
    </source>
</reference>
<dbReference type="EMBL" id="CH473951">
    <property type="protein sequence ID" value="EDM02415.1"/>
    <property type="molecule type" value="Genomic_DNA"/>
</dbReference>
<sequence length="45" mass="5200">MILTSSYCLPTWKRCLSVYLGKMSYLKTKTVTRQDLVELRSPCAD</sequence>
<name>A6HU52_RAT</name>
<gene>
    <name evidence="1" type="ORF">rCG_37042</name>
</gene>
<protein>
    <submittedName>
        <fullName evidence="1">RCG37042</fullName>
    </submittedName>
</protein>
<accession>A6HU52</accession>